<comment type="caution">
    <text evidence="2">The sequence shown here is derived from an EMBL/GenBank/DDBJ whole genome shotgun (WGS) entry which is preliminary data.</text>
</comment>
<sequence length="216" mass="23007">MKTTDSVWQFWQAETGAGNGPGTGSRVNLTRTEGAGYSTHCQGIRKSKRTSHTRWPPQMTPIRETRESESDAATRSDFNDRIGSLDANNVDEDTDPQYDVFRYGSSWSMLPDATSGSRELLTLPGVVCIGNASNVAEISPMTATDSTVGYSPISELGPLEPGTRVLSESLREILRGDGGVGVGGVGASGKDSYMSLGRATLRLIGSTSTLALGRRD</sequence>
<organism evidence="2 3">
    <name type="scientific">Tetrapyrgos nigripes</name>
    <dbReference type="NCBI Taxonomy" id="182062"/>
    <lineage>
        <taxon>Eukaryota</taxon>
        <taxon>Fungi</taxon>
        <taxon>Dikarya</taxon>
        <taxon>Basidiomycota</taxon>
        <taxon>Agaricomycotina</taxon>
        <taxon>Agaricomycetes</taxon>
        <taxon>Agaricomycetidae</taxon>
        <taxon>Agaricales</taxon>
        <taxon>Marasmiineae</taxon>
        <taxon>Marasmiaceae</taxon>
        <taxon>Tetrapyrgos</taxon>
    </lineage>
</organism>
<feature type="compositionally biased region" description="Basic residues" evidence="1">
    <location>
        <begin position="43"/>
        <end position="52"/>
    </location>
</feature>
<name>A0A8H5CAH7_9AGAR</name>
<accession>A0A8H5CAH7</accession>
<proteinExistence type="predicted"/>
<dbReference type="AlphaFoldDB" id="A0A8H5CAH7"/>
<feature type="compositionally biased region" description="Basic and acidic residues" evidence="1">
    <location>
        <begin position="63"/>
        <end position="80"/>
    </location>
</feature>
<feature type="region of interest" description="Disordered" evidence="1">
    <location>
        <begin position="38"/>
        <end position="97"/>
    </location>
</feature>
<gene>
    <name evidence="2" type="ORF">D9758_012844</name>
</gene>
<reference evidence="2 3" key="1">
    <citation type="journal article" date="2020" name="ISME J.">
        <title>Uncovering the hidden diversity of litter-decomposition mechanisms in mushroom-forming fungi.</title>
        <authorList>
            <person name="Floudas D."/>
            <person name="Bentzer J."/>
            <person name="Ahren D."/>
            <person name="Johansson T."/>
            <person name="Persson P."/>
            <person name="Tunlid A."/>
        </authorList>
    </citation>
    <scope>NUCLEOTIDE SEQUENCE [LARGE SCALE GENOMIC DNA]</scope>
    <source>
        <strain evidence="2 3">CBS 291.85</strain>
    </source>
</reference>
<dbReference type="Proteomes" id="UP000559256">
    <property type="component" value="Unassembled WGS sequence"/>
</dbReference>
<keyword evidence="3" id="KW-1185">Reference proteome</keyword>
<evidence type="ECO:0000313" key="3">
    <source>
        <dbReference type="Proteomes" id="UP000559256"/>
    </source>
</evidence>
<dbReference type="EMBL" id="JAACJM010000198">
    <property type="protein sequence ID" value="KAF5338235.1"/>
    <property type="molecule type" value="Genomic_DNA"/>
</dbReference>
<evidence type="ECO:0000313" key="2">
    <source>
        <dbReference type="EMBL" id="KAF5338235.1"/>
    </source>
</evidence>
<protein>
    <submittedName>
        <fullName evidence="2">Uncharacterized protein</fullName>
    </submittedName>
</protein>
<evidence type="ECO:0000256" key="1">
    <source>
        <dbReference type="SAM" id="MobiDB-lite"/>
    </source>
</evidence>